<comment type="caution">
    <text evidence="2">The sequence shown here is derived from an EMBL/GenBank/DDBJ whole genome shotgun (WGS) entry which is preliminary data.</text>
</comment>
<organism evidence="2 3">
    <name type="scientific">Hymenobacter saemangeumensis</name>
    <dbReference type="NCBI Taxonomy" id="1084522"/>
    <lineage>
        <taxon>Bacteria</taxon>
        <taxon>Pseudomonadati</taxon>
        <taxon>Bacteroidota</taxon>
        <taxon>Cytophagia</taxon>
        <taxon>Cytophagales</taxon>
        <taxon>Hymenobacteraceae</taxon>
        <taxon>Hymenobacter</taxon>
    </lineage>
</organism>
<dbReference type="RefSeq" id="WP_345238175.1">
    <property type="nucleotide sequence ID" value="NZ_BAABGZ010000080.1"/>
</dbReference>
<dbReference type="Gene3D" id="3.40.50.1010">
    <property type="entry name" value="5'-nuclease"/>
    <property type="match status" value="1"/>
</dbReference>
<evidence type="ECO:0000313" key="3">
    <source>
        <dbReference type="Proteomes" id="UP001501153"/>
    </source>
</evidence>
<name>A0ABP8ISM6_9BACT</name>
<dbReference type="CDD" id="cd09872">
    <property type="entry name" value="PIN_Sll0205-like"/>
    <property type="match status" value="1"/>
</dbReference>
<dbReference type="PANTHER" id="PTHR36173">
    <property type="entry name" value="RIBONUCLEASE VAPC16-RELATED"/>
    <property type="match status" value="1"/>
</dbReference>
<sequence length="127" mass="14416">MSNLLDTHTLIWFLNGDTSLSERARQAIQSPNALNFVSIASLWEIAIKLNLSKLELQMPFAEVINQLAANGFRVLPIDVADTLLLSTLPFHHRDPFDRIIICQGISSRLSILSKDQNFSYYDVEVVW</sequence>
<dbReference type="EMBL" id="BAABGZ010000080">
    <property type="protein sequence ID" value="GAA4369150.1"/>
    <property type="molecule type" value="Genomic_DNA"/>
</dbReference>
<protein>
    <submittedName>
        <fullName evidence="2">Type II toxin-antitoxin system VapC family toxin</fullName>
    </submittedName>
</protein>
<dbReference type="PANTHER" id="PTHR36173:SF2">
    <property type="entry name" value="RIBONUCLEASE VAPC16"/>
    <property type="match status" value="1"/>
</dbReference>
<accession>A0ABP8ISM6</accession>
<reference evidence="3" key="1">
    <citation type="journal article" date="2019" name="Int. J. Syst. Evol. Microbiol.">
        <title>The Global Catalogue of Microorganisms (GCM) 10K type strain sequencing project: providing services to taxonomists for standard genome sequencing and annotation.</title>
        <authorList>
            <consortium name="The Broad Institute Genomics Platform"/>
            <consortium name="The Broad Institute Genome Sequencing Center for Infectious Disease"/>
            <person name="Wu L."/>
            <person name="Ma J."/>
        </authorList>
    </citation>
    <scope>NUCLEOTIDE SEQUENCE [LARGE SCALE GENOMIC DNA]</scope>
    <source>
        <strain evidence="3">JCM 17923</strain>
    </source>
</reference>
<evidence type="ECO:0000259" key="1">
    <source>
        <dbReference type="Pfam" id="PF01850"/>
    </source>
</evidence>
<keyword evidence="3" id="KW-1185">Reference proteome</keyword>
<evidence type="ECO:0000313" key="2">
    <source>
        <dbReference type="EMBL" id="GAA4369150.1"/>
    </source>
</evidence>
<proteinExistence type="predicted"/>
<dbReference type="SUPFAM" id="SSF88723">
    <property type="entry name" value="PIN domain-like"/>
    <property type="match status" value="1"/>
</dbReference>
<dbReference type="InterPro" id="IPR029060">
    <property type="entry name" value="PIN-like_dom_sf"/>
</dbReference>
<dbReference type="Pfam" id="PF01850">
    <property type="entry name" value="PIN"/>
    <property type="match status" value="1"/>
</dbReference>
<dbReference type="InterPro" id="IPR002716">
    <property type="entry name" value="PIN_dom"/>
</dbReference>
<dbReference type="InterPro" id="IPR052919">
    <property type="entry name" value="TA_system_RNase"/>
</dbReference>
<feature type="domain" description="PIN" evidence="1">
    <location>
        <begin position="4"/>
        <end position="122"/>
    </location>
</feature>
<dbReference type="Proteomes" id="UP001501153">
    <property type="component" value="Unassembled WGS sequence"/>
</dbReference>
<gene>
    <name evidence="2" type="ORF">GCM10023185_42520</name>
</gene>
<dbReference type="InterPro" id="IPR041705">
    <property type="entry name" value="PIN_Sll0205"/>
</dbReference>